<name>A0A7S1NP66_9EUGL</name>
<evidence type="ECO:0000313" key="1">
    <source>
        <dbReference type="EMBL" id="CAD9029702.1"/>
    </source>
</evidence>
<organism evidence="1">
    <name type="scientific">Eutreptiella gymnastica</name>
    <dbReference type="NCBI Taxonomy" id="73025"/>
    <lineage>
        <taxon>Eukaryota</taxon>
        <taxon>Discoba</taxon>
        <taxon>Euglenozoa</taxon>
        <taxon>Euglenida</taxon>
        <taxon>Spirocuta</taxon>
        <taxon>Euglenophyceae</taxon>
        <taxon>Eutreptiales</taxon>
        <taxon>Eutreptiaceae</taxon>
        <taxon>Eutreptiella</taxon>
    </lineage>
</organism>
<reference evidence="1" key="1">
    <citation type="submission" date="2021-01" db="EMBL/GenBank/DDBJ databases">
        <authorList>
            <person name="Corre E."/>
            <person name="Pelletier E."/>
            <person name="Niang G."/>
            <person name="Scheremetjew M."/>
            <person name="Finn R."/>
            <person name="Kale V."/>
            <person name="Holt S."/>
            <person name="Cochrane G."/>
            <person name="Meng A."/>
            <person name="Brown T."/>
            <person name="Cohen L."/>
        </authorList>
    </citation>
    <scope>NUCLEOTIDE SEQUENCE</scope>
    <source>
        <strain evidence="1">NIES-381</strain>
    </source>
</reference>
<dbReference type="EMBL" id="HBGA01109560">
    <property type="protein sequence ID" value="CAD9029702.1"/>
    <property type="molecule type" value="Transcribed_RNA"/>
</dbReference>
<protein>
    <submittedName>
        <fullName evidence="1">Uncharacterized protein</fullName>
    </submittedName>
</protein>
<dbReference type="AlphaFoldDB" id="A0A7S1NP66"/>
<sequence>MWVQRNAFGGPNRGDIFTRVADTVAMATAEEAERSGPNLVDTAQIADRVRETLLEAAPGEEGPTDGQLVARAVQSLSATQRRSLQQMVGRTIDRLASLWAQRLEPVVADLGIDVELAPKPERFGSF</sequence>
<proteinExistence type="predicted"/>
<gene>
    <name evidence="1" type="ORF">EGYM00392_LOCUS40839</name>
</gene>
<accession>A0A7S1NP66</accession>